<dbReference type="InterPro" id="IPR037151">
    <property type="entry name" value="AlkB-like_sf"/>
</dbReference>
<dbReference type="Pfam" id="PF13532">
    <property type="entry name" value="2OG-FeII_Oxy_2"/>
    <property type="match status" value="1"/>
</dbReference>
<dbReference type="SUPFAM" id="SSF51197">
    <property type="entry name" value="Clavaminate synthase-like"/>
    <property type="match status" value="1"/>
</dbReference>
<accession>A0ABP0SAM8</accession>
<dbReference type="InterPro" id="IPR010613">
    <property type="entry name" value="PES"/>
</dbReference>
<dbReference type="Gene3D" id="2.60.120.590">
    <property type="entry name" value="Alpha-ketoglutarate-dependent dioxygenase AlkB-like"/>
    <property type="match status" value="1"/>
</dbReference>
<dbReference type="InterPro" id="IPR027450">
    <property type="entry name" value="AlkB-like"/>
</dbReference>
<dbReference type="PANTHER" id="PTHR12221:SF6">
    <property type="entry name" value="PESCADILLO HOMOLOG"/>
    <property type="match status" value="1"/>
</dbReference>
<feature type="region of interest" description="Disordered" evidence="2">
    <location>
        <begin position="1"/>
        <end position="30"/>
    </location>
</feature>
<comment type="subcellular location">
    <subcellularLocation>
        <location evidence="1">Nucleus</location>
    </subcellularLocation>
</comment>
<evidence type="ECO:0000256" key="1">
    <source>
        <dbReference type="ARBA" id="ARBA00004123"/>
    </source>
</evidence>
<dbReference type="EMBL" id="CAXAMM010043273">
    <property type="protein sequence ID" value="CAK9109335.1"/>
    <property type="molecule type" value="Genomic_DNA"/>
</dbReference>
<dbReference type="Pfam" id="PF06732">
    <property type="entry name" value="Pescadillo_N"/>
    <property type="match status" value="1"/>
</dbReference>
<evidence type="ECO:0000256" key="2">
    <source>
        <dbReference type="SAM" id="MobiDB-lite"/>
    </source>
</evidence>
<comment type="caution">
    <text evidence="4">The sequence shown here is derived from an EMBL/GenBank/DDBJ whole genome shotgun (WGS) entry which is preliminary data.</text>
</comment>
<proteinExistence type="predicted"/>
<feature type="region of interest" description="Disordered" evidence="2">
    <location>
        <begin position="536"/>
        <end position="558"/>
    </location>
</feature>
<reference evidence="4 5" key="1">
    <citation type="submission" date="2024-02" db="EMBL/GenBank/DDBJ databases">
        <authorList>
            <person name="Chen Y."/>
            <person name="Shah S."/>
            <person name="Dougan E. K."/>
            <person name="Thang M."/>
            <person name="Chan C."/>
        </authorList>
    </citation>
    <scope>NUCLEOTIDE SEQUENCE [LARGE SCALE GENOMIC DNA]</scope>
</reference>
<protein>
    <submittedName>
        <fullName evidence="4">Pescadillo homolog</fullName>
    </submittedName>
</protein>
<evidence type="ECO:0000313" key="5">
    <source>
        <dbReference type="Proteomes" id="UP001642464"/>
    </source>
</evidence>
<evidence type="ECO:0000259" key="3">
    <source>
        <dbReference type="PROSITE" id="PS51471"/>
    </source>
</evidence>
<feature type="domain" description="Fe2OG dioxygenase" evidence="3">
    <location>
        <begin position="357"/>
        <end position="450"/>
    </location>
</feature>
<organism evidence="4 5">
    <name type="scientific">Durusdinium trenchii</name>
    <dbReference type="NCBI Taxonomy" id="1381693"/>
    <lineage>
        <taxon>Eukaryota</taxon>
        <taxon>Sar</taxon>
        <taxon>Alveolata</taxon>
        <taxon>Dinophyceae</taxon>
        <taxon>Suessiales</taxon>
        <taxon>Symbiodiniaceae</taxon>
        <taxon>Durusdinium</taxon>
    </lineage>
</organism>
<gene>
    <name evidence="4" type="ORF">SCF082_LOCUS50805</name>
</gene>
<dbReference type="InterPro" id="IPR005123">
    <property type="entry name" value="Oxoglu/Fe-dep_dioxygenase_dom"/>
</dbReference>
<dbReference type="PROSITE" id="PS51471">
    <property type="entry name" value="FE2OG_OXY"/>
    <property type="match status" value="1"/>
</dbReference>
<name>A0ABP0SAM8_9DINO</name>
<evidence type="ECO:0000313" key="4">
    <source>
        <dbReference type="EMBL" id="CAK9109335.1"/>
    </source>
</evidence>
<feature type="compositionally biased region" description="Basic residues" evidence="2">
    <location>
        <begin position="1"/>
        <end position="16"/>
    </location>
</feature>
<dbReference type="Proteomes" id="UP001642464">
    <property type="component" value="Unassembled WGS sequence"/>
</dbReference>
<keyword evidence="5" id="KW-1185">Reference proteome</keyword>
<feature type="region of interest" description="Disordered" evidence="2">
    <location>
        <begin position="499"/>
        <end position="519"/>
    </location>
</feature>
<dbReference type="PANTHER" id="PTHR12221">
    <property type="entry name" value="PESCADILLO - RELATED"/>
    <property type="match status" value="1"/>
</dbReference>
<sequence length="558" mass="63040">MAKRKGNVKKNKRGGVKKADKIHGQKKGKKGEAAAYITRAQALAKLQLPLADFRKLCILKGIYPRDPKKKSQGNDKTYYHIKDIAFLRHEPLLNKFFELKTFMKKFKKLMGRREIKSARRLEDRKPQYTLHHLVRERYPSFDDAIRDLDDAVSMLALFQSLSADQAGHSSATFGDPGTLSRMKAQRQWAFARAAAERWPSLGELRSLQEKGRDECLDVECPFWKAGQARYASVLQCYFSALERCEDTAKRDALLLDLGFHMVEDFLSEEEEAALLRYWSPEGPIFPLGTEETYSRRRFFHYGPILPKETKGTSKSTLNVIPSVFGAMPPLVETLRLRPRLRAAAQSTGLTVEEASLGFDQMYVNYYDTSINSYIDFHHDHQSCMLGTVAGISLGSACQLQLKPLRQRKGLSIELPRRSLFFMSGLSRWHLQHAIPELFADRLSLTFRTVDRSCGRAEQWKRTWEQLTAAEAANALFPLVPPAETAETARLDGEDGQSFYGTKGRWNRRRGGAAVPKAAAPTPARFAGRAGYAGSDGWQTVGTRRRQWQPKVDGTVAAA</sequence>